<comment type="caution">
    <text evidence="2">The sequence shown here is derived from an EMBL/GenBank/DDBJ whole genome shotgun (WGS) entry which is preliminary data.</text>
</comment>
<name>A0A7V9Z069_9BACL</name>
<dbReference type="AlphaFoldDB" id="A0A7V9Z069"/>
<accession>A0A7V9Z069</accession>
<keyword evidence="1" id="KW-1133">Transmembrane helix</keyword>
<proteinExistence type="predicted"/>
<evidence type="ECO:0000313" key="3">
    <source>
        <dbReference type="Proteomes" id="UP000580891"/>
    </source>
</evidence>
<sequence length="102" mass="11568">MFIAALFFQLIWGGAVALTEGRITGFIKLALAFTSDHFQEWGGAVTAEHDSLFERFLIFIFYNIIWTGIASQTIFLLIAYVVLVFLLLVKQTKQLSFHIGYS</sequence>
<keyword evidence="1" id="KW-0812">Transmembrane</keyword>
<feature type="transmembrane region" description="Helical" evidence="1">
    <location>
        <begin position="56"/>
        <end position="89"/>
    </location>
</feature>
<dbReference type="EMBL" id="JACDUU010000004">
    <property type="protein sequence ID" value="MBA2871672.1"/>
    <property type="molecule type" value="Genomic_DNA"/>
</dbReference>
<evidence type="ECO:0000256" key="1">
    <source>
        <dbReference type="SAM" id="Phobius"/>
    </source>
</evidence>
<dbReference type="Proteomes" id="UP000580891">
    <property type="component" value="Unassembled WGS sequence"/>
</dbReference>
<gene>
    <name evidence="2" type="ORF">HNQ85_001947</name>
</gene>
<keyword evidence="3" id="KW-1185">Reference proteome</keyword>
<reference evidence="2 3" key="1">
    <citation type="submission" date="2020-07" db="EMBL/GenBank/DDBJ databases">
        <title>Genomic Encyclopedia of Type Strains, Phase IV (KMG-IV): sequencing the most valuable type-strain genomes for metagenomic binning, comparative biology and taxonomic classification.</title>
        <authorList>
            <person name="Goeker M."/>
        </authorList>
    </citation>
    <scope>NUCLEOTIDE SEQUENCE [LARGE SCALE GENOMIC DNA]</scope>
    <source>
        <strain evidence="2 3">DSM 25220</strain>
    </source>
</reference>
<organism evidence="2 3">
    <name type="scientific">[Anoxybacillus] calidus</name>
    <dbReference type="NCBI Taxonomy" id="575178"/>
    <lineage>
        <taxon>Bacteria</taxon>
        <taxon>Bacillati</taxon>
        <taxon>Bacillota</taxon>
        <taxon>Bacilli</taxon>
        <taxon>Bacillales</taxon>
        <taxon>Anoxybacillaceae</taxon>
        <taxon>Paranoxybacillus</taxon>
    </lineage>
</organism>
<protein>
    <submittedName>
        <fullName evidence="2">Uncharacterized protein</fullName>
    </submittedName>
</protein>
<evidence type="ECO:0000313" key="2">
    <source>
        <dbReference type="EMBL" id="MBA2871672.1"/>
    </source>
</evidence>
<keyword evidence="1" id="KW-0472">Membrane</keyword>
<dbReference type="RefSeq" id="WP_246326835.1">
    <property type="nucleotide sequence ID" value="NZ_JACDUU010000004.1"/>
</dbReference>